<feature type="domain" description="Metallo-beta-lactamase" evidence="5">
    <location>
        <begin position="12"/>
        <end position="175"/>
    </location>
</feature>
<reference evidence="6" key="1">
    <citation type="submission" date="2020-10" db="EMBL/GenBank/DDBJ databases">
        <authorList>
            <person name="Gilroy R."/>
        </authorList>
    </citation>
    <scope>NUCLEOTIDE SEQUENCE</scope>
    <source>
        <strain evidence="6">ChiHcec3-6078</strain>
    </source>
</reference>
<dbReference type="InterPro" id="IPR051453">
    <property type="entry name" value="MBL_Glyoxalase_II"/>
</dbReference>
<evidence type="ECO:0000256" key="2">
    <source>
        <dbReference type="ARBA" id="ARBA00022723"/>
    </source>
</evidence>
<dbReference type="PANTHER" id="PTHR46233">
    <property type="entry name" value="HYDROXYACYLGLUTATHIONE HYDROLASE GLOC"/>
    <property type="match status" value="1"/>
</dbReference>
<dbReference type="EMBL" id="DVMP01000026">
    <property type="protein sequence ID" value="HIU25105.1"/>
    <property type="molecule type" value="Genomic_DNA"/>
</dbReference>
<keyword evidence="2" id="KW-0479">Metal-binding</keyword>
<evidence type="ECO:0000256" key="1">
    <source>
        <dbReference type="ARBA" id="ARBA00001947"/>
    </source>
</evidence>
<keyword evidence="3" id="KW-0378">Hydrolase</keyword>
<gene>
    <name evidence="6" type="ORF">IAC50_01220</name>
</gene>
<dbReference type="InterPro" id="IPR001279">
    <property type="entry name" value="Metallo-B-lactamas"/>
</dbReference>
<proteinExistence type="predicted"/>
<dbReference type="PANTHER" id="PTHR46233:SF3">
    <property type="entry name" value="HYDROXYACYLGLUTATHIONE HYDROLASE GLOC"/>
    <property type="match status" value="1"/>
</dbReference>
<evidence type="ECO:0000256" key="3">
    <source>
        <dbReference type="ARBA" id="ARBA00022801"/>
    </source>
</evidence>
<sequence>MKIKRFIGGMLESNGYVIYRQEGGSCFIIDPGYNSRVFIDYVREHNLKARGILITHHHYDHTGAVQKVCEALNCPVYMHRADCDMYRKKVDVYMEDGDEIDLDGEILKVVSTPGHTKGSVCFVSEQSKAAFTGDTVFNVDLGRTDLEGGSWEDMENSILNVVDKWPGDMTIYPGHGDSCTMKTVRKINSEFLDIVKKR</sequence>
<reference evidence="6" key="2">
    <citation type="journal article" date="2021" name="PeerJ">
        <title>Extensive microbial diversity within the chicken gut microbiome revealed by metagenomics and culture.</title>
        <authorList>
            <person name="Gilroy R."/>
            <person name="Ravi A."/>
            <person name="Getino M."/>
            <person name="Pursley I."/>
            <person name="Horton D.L."/>
            <person name="Alikhan N.F."/>
            <person name="Baker D."/>
            <person name="Gharbi K."/>
            <person name="Hall N."/>
            <person name="Watson M."/>
            <person name="Adriaenssens E.M."/>
            <person name="Foster-Nyarko E."/>
            <person name="Jarju S."/>
            <person name="Secka A."/>
            <person name="Antonio M."/>
            <person name="Oren A."/>
            <person name="Chaudhuri R.R."/>
            <person name="La Ragione R."/>
            <person name="Hildebrand F."/>
            <person name="Pallen M.J."/>
        </authorList>
    </citation>
    <scope>NUCLEOTIDE SEQUENCE</scope>
    <source>
        <strain evidence="6">ChiHcec3-6078</strain>
    </source>
</reference>
<dbReference type="AlphaFoldDB" id="A0A9D1I1A4"/>
<evidence type="ECO:0000259" key="5">
    <source>
        <dbReference type="SMART" id="SM00849"/>
    </source>
</evidence>
<dbReference type="SMART" id="SM00849">
    <property type="entry name" value="Lactamase_B"/>
    <property type="match status" value="1"/>
</dbReference>
<dbReference type="InterPro" id="IPR036866">
    <property type="entry name" value="RibonucZ/Hydroxyglut_hydro"/>
</dbReference>
<dbReference type="SUPFAM" id="SSF56281">
    <property type="entry name" value="Metallo-hydrolase/oxidoreductase"/>
    <property type="match status" value="1"/>
</dbReference>
<dbReference type="Pfam" id="PF00753">
    <property type="entry name" value="Lactamase_B"/>
    <property type="match status" value="1"/>
</dbReference>
<evidence type="ECO:0000313" key="7">
    <source>
        <dbReference type="Proteomes" id="UP000824090"/>
    </source>
</evidence>
<dbReference type="Gene3D" id="3.60.15.10">
    <property type="entry name" value="Ribonuclease Z/Hydroxyacylglutathione hydrolase-like"/>
    <property type="match status" value="1"/>
</dbReference>
<comment type="caution">
    <text evidence="6">The sequence shown here is derived from an EMBL/GenBank/DDBJ whole genome shotgun (WGS) entry which is preliminary data.</text>
</comment>
<protein>
    <submittedName>
        <fullName evidence="6">MBL fold metallo-hydrolase</fullName>
    </submittedName>
</protein>
<dbReference type="CDD" id="cd06262">
    <property type="entry name" value="metallo-hydrolase-like_MBL-fold"/>
    <property type="match status" value="1"/>
</dbReference>
<comment type="cofactor">
    <cofactor evidence="1">
        <name>Zn(2+)</name>
        <dbReference type="ChEBI" id="CHEBI:29105"/>
    </cofactor>
</comment>
<dbReference type="Proteomes" id="UP000824090">
    <property type="component" value="Unassembled WGS sequence"/>
</dbReference>
<evidence type="ECO:0000313" key="6">
    <source>
        <dbReference type="EMBL" id="HIU25105.1"/>
    </source>
</evidence>
<evidence type="ECO:0000256" key="4">
    <source>
        <dbReference type="ARBA" id="ARBA00022833"/>
    </source>
</evidence>
<accession>A0A9D1I1A4</accession>
<dbReference type="GO" id="GO:0046872">
    <property type="term" value="F:metal ion binding"/>
    <property type="evidence" value="ECO:0007669"/>
    <property type="project" value="UniProtKB-KW"/>
</dbReference>
<dbReference type="GO" id="GO:0016787">
    <property type="term" value="F:hydrolase activity"/>
    <property type="evidence" value="ECO:0007669"/>
    <property type="project" value="UniProtKB-KW"/>
</dbReference>
<name>A0A9D1I1A4_9FIRM</name>
<keyword evidence="4" id="KW-0862">Zinc</keyword>
<organism evidence="6 7">
    <name type="scientific">Candidatus Allocopromorpha excrementigallinarum</name>
    <dbReference type="NCBI Taxonomy" id="2840742"/>
    <lineage>
        <taxon>Bacteria</taxon>
        <taxon>Bacillati</taxon>
        <taxon>Bacillota</taxon>
        <taxon>Clostridia</taxon>
        <taxon>Eubacteriales</taxon>
        <taxon>Eubacteriaceae</taxon>
        <taxon>Eubacteriaceae incertae sedis</taxon>
        <taxon>Candidatus Allocopromorpha</taxon>
    </lineage>
</organism>